<evidence type="ECO:0000259" key="9">
    <source>
        <dbReference type="Pfam" id="PF03033"/>
    </source>
</evidence>
<evidence type="ECO:0000256" key="1">
    <source>
        <dbReference type="ARBA" id="ARBA00006962"/>
    </source>
</evidence>
<dbReference type="Pfam" id="PF03033">
    <property type="entry name" value="Glyco_transf_28"/>
    <property type="match status" value="1"/>
</dbReference>
<dbReference type="Gene3D" id="3.40.50.2000">
    <property type="entry name" value="Glycogen Phosphorylase B"/>
    <property type="match status" value="2"/>
</dbReference>
<dbReference type="InterPro" id="IPR002213">
    <property type="entry name" value="UDP_glucos_trans"/>
</dbReference>
<evidence type="ECO:0000313" key="11">
    <source>
        <dbReference type="EMBL" id="MBW0474512.1"/>
    </source>
</evidence>
<dbReference type="Pfam" id="PF06722">
    <property type="entry name" value="EryCIII-like_C"/>
    <property type="match status" value="1"/>
</dbReference>
<evidence type="ECO:0000256" key="2">
    <source>
        <dbReference type="ARBA" id="ARBA00012650"/>
    </source>
</evidence>
<dbReference type="GO" id="GO:0005975">
    <property type="term" value="P:carbohydrate metabolic process"/>
    <property type="evidence" value="ECO:0007669"/>
    <property type="project" value="InterPro"/>
</dbReference>
<dbReference type="PANTHER" id="PTHR48050:SF25">
    <property type="entry name" value="STEROL 3-BETA-GLUCOSYLTRANSFERASE"/>
    <property type="match status" value="1"/>
</dbReference>
<protein>
    <recommendedName>
        <fullName evidence="2">sterol 3beta-glucosyltransferase</fullName>
        <ecNumber evidence="2">2.4.1.173</ecNumber>
    </recommendedName>
    <alternativeName>
        <fullName evidence="5">Autophagy-related protein 26</fullName>
    </alternativeName>
</protein>
<feature type="compositionally biased region" description="Low complexity" evidence="8">
    <location>
        <begin position="453"/>
        <end position="465"/>
    </location>
</feature>
<dbReference type="GO" id="GO:0016906">
    <property type="term" value="F:sterol 3-beta-glucosyltransferase activity"/>
    <property type="evidence" value="ECO:0007669"/>
    <property type="project" value="UniProtKB-EC"/>
</dbReference>
<evidence type="ECO:0000256" key="6">
    <source>
        <dbReference type="ARBA" id="ARBA00047886"/>
    </source>
</evidence>
<evidence type="ECO:0000256" key="7">
    <source>
        <dbReference type="ARBA" id="ARBA00049453"/>
    </source>
</evidence>
<dbReference type="Proteomes" id="UP000765509">
    <property type="component" value="Unassembled WGS sequence"/>
</dbReference>
<accession>A0A9Q3C187</accession>
<keyword evidence="4" id="KW-0808">Transferase</keyword>
<dbReference type="InterPro" id="IPR050426">
    <property type="entry name" value="Glycosyltransferase_28"/>
</dbReference>
<evidence type="ECO:0000313" key="12">
    <source>
        <dbReference type="Proteomes" id="UP000765509"/>
    </source>
</evidence>
<evidence type="ECO:0000259" key="10">
    <source>
        <dbReference type="Pfam" id="PF06722"/>
    </source>
</evidence>
<organism evidence="11 12">
    <name type="scientific">Austropuccinia psidii MF-1</name>
    <dbReference type="NCBI Taxonomy" id="1389203"/>
    <lineage>
        <taxon>Eukaryota</taxon>
        <taxon>Fungi</taxon>
        <taxon>Dikarya</taxon>
        <taxon>Basidiomycota</taxon>
        <taxon>Pucciniomycotina</taxon>
        <taxon>Pucciniomycetes</taxon>
        <taxon>Pucciniales</taxon>
        <taxon>Sphaerophragmiaceae</taxon>
        <taxon>Austropuccinia</taxon>
    </lineage>
</organism>
<dbReference type="GO" id="GO:0016125">
    <property type="term" value="P:sterol metabolic process"/>
    <property type="evidence" value="ECO:0007669"/>
    <property type="project" value="TreeGrafter"/>
</dbReference>
<evidence type="ECO:0000256" key="8">
    <source>
        <dbReference type="SAM" id="MobiDB-lite"/>
    </source>
</evidence>
<dbReference type="AlphaFoldDB" id="A0A9Q3C187"/>
<comment type="catalytic activity">
    <reaction evidence="6">
        <text>ergosterol + UDP-alpha-D-glucose = ergosteryl 3-beta-D-glucoside + UDP + H(+)</text>
        <dbReference type="Rhea" id="RHEA:61836"/>
        <dbReference type="ChEBI" id="CHEBI:15378"/>
        <dbReference type="ChEBI" id="CHEBI:16933"/>
        <dbReference type="ChEBI" id="CHEBI:52973"/>
        <dbReference type="ChEBI" id="CHEBI:58223"/>
        <dbReference type="ChEBI" id="CHEBI:58885"/>
    </reaction>
    <physiologicalReaction direction="left-to-right" evidence="6">
        <dbReference type="Rhea" id="RHEA:61837"/>
    </physiologicalReaction>
</comment>
<gene>
    <name evidence="11" type="ORF">O181_014227</name>
</gene>
<dbReference type="SUPFAM" id="SSF53756">
    <property type="entry name" value="UDP-Glycosyltransferase/glycogen phosphorylase"/>
    <property type="match status" value="1"/>
</dbReference>
<feature type="region of interest" description="Disordered" evidence="8">
    <location>
        <begin position="447"/>
        <end position="474"/>
    </location>
</feature>
<name>A0A9Q3C187_9BASI</name>
<keyword evidence="3" id="KW-0328">Glycosyltransferase</keyword>
<keyword evidence="12" id="KW-1185">Reference proteome</keyword>
<feature type="region of interest" description="Disordered" evidence="8">
    <location>
        <begin position="119"/>
        <end position="140"/>
    </location>
</feature>
<feature type="domain" description="Erythromycin biosynthesis protein CIII-like C-terminal" evidence="10">
    <location>
        <begin position="490"/>
        <end position="552"/>
    </location>
</feature>
<dbReference type="EMBL" id="AVOT02003761">
    <property type="protein sequence ID" value="MBW0474512.1"/>
    <property type="molecule type" value="Genomic_DNA"/>
</dbReference>
<evidence type="ECO:0000256" key="4">
    <source>
        <dbReference type="ARBA" id="ARBA00022679"/>
    </source>
</evidence>
<evidence type="ECO:0000256" key="5">
    <source>
        <dbReference type="ARBA" id="ARBA00029843"/>
    </source>
</evidence>
<reference evidence="11" key="1">
    <citation type="submission" date="2021-03" db="EMBL/GenBank/DDBJ databases">
        <title>Draft genome sequence of rust myrtle Austropuccinia psidii MF-1, a brazilian biotype.</title>
        <authorList>
            <person name="Quecine M.C."/>
            <person name="Pachon D.M.R."/>
            <person name="Bonatelli M.L."/>
            <person name="Correr F.H."/>
            <person name="Franceschini L.M."/>
            <person name="Leite T.F."/>
            <person name="Margarido G.R.A."/>
            <person name="Almeida C.A."/>
            <person name="Ferrarezi J.A."/>
            <person name="Labate C.A."/>
        </authorList>
    </citation>
    <scope>NUCLEOTIDE SEQUENCE</scope>
    <source>
        <strain evidence="11">MF-1</strain>
    </source>
</reference>
<dbReference type="EC" id="2.4.1.173" evidence="2"/>
<proteinExistence type="inferred from homology"/>
<dbReference type="CDD" id="cd03784">
    <property type="entry name" value="GT1_Gtf-like"/>
    <property type="match status" value="1"/>
</dbReference>
<dbReference type="InterPro" id="IPR004276">
    <property type="entry name" value="GlycoTrans_28_N"/>
</dbReference>
<comment type="catalytic activity">
    <reaction evidence="7">
        <text>a sterol + UDP-alpha-D-glucose = a sterol 3-beta-D-glucoside + UDP + H(+)</text>
        <dbReference type="Rhea" id="RHEA:22724"/>
        <dbReference type="ChEBI" id="CHEBI:15378"/>
        <dbReference type="ChEBI" id="CHEBI:15889"/>
        <dbReference type="ChEBI" id="CHEBI:37424"/>
        <dbReference type="ChEBI" id="CHEBI:58223"/>
        <dbReference type="ChEBI" id="CHEBI:58885"/>
        <dbReference type="EC" id="2.4.1.173"/>
    </reaction>
    <physiologicalReaction direction="left-to-right" evidence="7">
        <dbReference type="Rhea" id="RHEA:22725"/>
    </physiologicalReaction>
</comment>
<dbReference type="FunFam" id="3.40.50.2000:FF:000009">
    <property type="entry name" value="Sterol 3-beta-glucosyltransferase UGT80A2"/>
    <property type="match status" value="1"/>
</dbReference>
<sequence length="657" mass="74076">MHSLLPAGIEHTEFSAFAVLPLLVLESASVGGVLGTLKHTRQLHFTSKRPVQYRVPTCCALGPLEVFAEQLWVGSIGMRQHSHAASLLLFHLEYYTPVSARQGRSLSGLGTAPPVAVQKRVQDPSSVSTRAPALRPPAESDRTNLRSWRQITCLTIGTRGDVQPYIALCLGLQKYGHTCTIATHPDELFKQMVEKAGIRFKSIGGNPQELIDHCVEYGFFSPSFYTKGFTKFHTWLSELTTSAYKACEGADLLIESPTAMVGIHIAEKMQIPYFRAFTMPWTTTKKYPHAFAVTDRDWGEWYNYATYSLFDFLVWRGISLQVNRWRRKDLKLERTSYRELQAIRVPFLYNFSQKIVPKPADWGEHIHLTGYWFVDQHQKTESHDKAAQSVPQSLKIFIEEARAQDKKIIYIGFGSVDVPDASKVQEAIEKAVDKANVRAILAIGSSKMQPEGSSSSSQLTRSSSSLKENDHESKSKMESQKIFYIKSVSHDWLFPQVDAAFHHGGAGTTAASIRAGLPTLIRPFLGDQFFWAHRVEELGIGTYVKKFEVDTMTKAFIDATNPDKQKKVQKVGKEIQAENGVEEAIHIIFKEFEYAQALMKNGLRNNYKGTPPHPHEGARKIARPEMDKGNPNFGFLYLITAIIRSTQFYSMYERANN</sequence>
<dbReference type="PANTHER" id="PTHR48050">
    <property type="entry name" value="STEROL 3-BETA-GLUCOSYLTRANSFERASE"/>
    <property type="match status" value="1"/>
</dbReference>
<evidence type="ECO:0000256" key="3">
    <source>
        <dbReference type="ARBA" id="ARBA00022676"/>
    </source>
</evidence>
<dbReference type="OrthoDB" id="10261837at2759"/>
<dbReference type="InterPro" id="IPR010610">
    <property type="entry name" value="EryCIII-like_C"/>
</dbReference>
<comment type="similarity">
    <text evidence="1">Belongs to the glycosyltransferase 28 family.</text>
</comment>
<feature type="domain" description="Glycosyltransferase family 28 N-terminal" evidence="9">
    <location>
        <begin position="151"/>
        <end position="287"/>
    </location>
</feature>
<dbReference type="FunFam" id="3.40.50.2000:FF:000029">
    <property type="entry name" value="Sterol 3-beta-glucosyltransferase"/>
    <property type="match status" value="1"/>
</dbReference>
<comment type="caution">
    <text evidence="11">The sequence shown here is derived from an EMBL/GenBank/DDBJ whole genome shotgun (WGS) entry which is preliminary data.</text>
</comment>